<comment type="caution">
    <text evidence="1">The sequence shown here is derived from an EMBL/GenBank/DDBJ whole genome shotgun (WGS) entry which is preliminary data.</text>
</comment>
<name>A0ABS5TRB9_9ACTN</name>
<dbReference type="Proteomes" id="UP001197247">
    <property type="component" value="Unassembled WGS sequence"/>
</dbReference>
<dbReference type="SUPFAM" id="SSF53795">
    <property type="entry name" value="PEP carboxykinase-like"/>
    <property type="match status" value="1"/>
</dbReference>
<evidence type="ECO:0000313" key="1">
    <source>
        <dbReference type="EMBL" id="MBT0773334.1"/>
    </source>
</evidence>
<sequence length="351" mass="38606">MNLRLTFIGTTLEFRVDPAAEAAFEPVRRFFRHLVTPVTSGDDATADYRITVLPRDSAPSSPGGDPVVIRRSTAPEFTFDALLSRHGDRLVYRNDDTVLDVPADATHDRDMSVAIRPASAIQVIDFVRDLIIRTEETAGTVVLHASAVRRDGEVYAVAGPKGAGKTTTLLSVLKNNNWQYFSGDKLFCRPDGEGGITVRAWRDYPYVGVGTLRANPDLARRVREGGRHDLADLADGHKVLLDPDTFEQWIGAEFDPAPHHLAGVLLPRVVPGEPLRVTPLSGPGERWSVLNTVVDRSVDTTFFGWQHYLVPDYREFYATLSGLRPLLPGLVMLRLTGTLDVDLDSVLKAAG</sequence>
<dbReference type="EMBL" id="JAHBAY010000016">
    <property type="protein sequence ID" value="MBT0773334.1"/>
    <property type="molecule type" value="Genomic_DNA"/>
</dbReference>
<evidence type="ECO:0000313" key="2">
    <source>
        <dbReference type="Proteomes" id="UP001197247"/>
    </source>
</evidence>
<dbReference type="Gene3D" id="3.40.50.300">
    <property type="entry name" value="P-loop containing nucleotide triphosphate hydrolases"/>
    <property type="match status" value="1"/>
</dbReference>
<dbReference type="RefSeq" id="WP_214159870.1">
    <property type="nucleotide sequence ID" value="NZ_JAHBAY010000016.1"/>
</dbReference>
<reference evidence="1 2" key="1">
    <citation type="submission" date="2021-05" db="EMBL/GenBank/DDBJ databases">
        <title>Kineosporia and Streptomyces sp. nov. two new marine actinobacteria isolated from Coral.</title>
        <authorList>
            <person name="Buangrab K."/>
            <person name="Sutthacheep M."/>
            <person name="Yeemin T."/>
            <person name="Harunari E."/>
            <person name="Igarashi Y."/>
            <person name="Kanchanasin P."/>
            <person name="Tanasupawat S."/>
            <person name="Phongsopitanun W."/>
        </authorList>
    </citation>
    <scope>NUCLEOTIDE SEQUENCE [LARGE SCALE GENOMIC DNA]</scope>
    <source>
        <strain evidence="1 2">J2-2</strain>
    </source>
</reference>
<proteinExistence type="predicted"/>
<gene>
    <name evidence="1" type="ORF">KIH74_30595</name>
</gene>
<organism evidence="1 2">
    <name type="scientific">Kineosporia corallincola</name>
    <dbReference type="NCBI Taxonomy" id="2835133"/>
    <lineage>
        <taxon>Bacteria</taxon>
        <taxon>Bacillati</taxon>
        <taxon>Actinomycetota</taxon>
        <taxon>Actinomycetes</taxon>
        <taxon>Kineosporiales</taxon>
        <taxon>Kineosporiaceae</taxon>
        <taxon>Kineosporia</taxon>
    </lineage>
</organism>
<protein>
    <recommendedName>
        <fullName evidence="3">HPr kinase</fullName>
    </recommendedName>
</protein>
<dbReference type="InterPro" id="IPR027417">
    <property type="entry name" value="P-loop_NTPase"/>
</dbReference>
<keyword evidence="2" id="KW-1185">Reference proteome</keyword>
<evidence type="ECO:0008006" key="3">
    <source>
        <dbReference type="Google" id="ProtNLM"/>
    </source>
</evidence>
<accession>A0ABS5TRB9</accession>